<accession>A0A0K2T7G2</accession>
<proteinExistence type="predicted"/>
<name>A0A0K2T7G2_LEPSM</name>
<dbReference type="EMBL" id="HACA01004020">
    <property type="protein sequence ID" value="CDW21381.1"/>
    <property type="molecule type" value="Transcribed_RNA"/>
</dbReference>
<organism evidence="1">
    <name type="scientific">Lepeophtheirus salmonis</name>
    <name type="common">Salmon louse</name>
    <name type="synonym">Caligus salmonis</name>
    <dbReference type="NCBI Taxonomy" id="72036"/>
    <lineage>
        <taxon>Eukaryota</taxon>
        <taxon>Metazoa</taxon>
        <taxon>Ecdysozoa</taxon>
        <taxon>Arthropoda</taxon>
        <taxon>Crustacea</taxon>
        <taxon>Multicrustacea</taxon>
        <taxon>Hexanauplia</taxon>
        <taxon>Copepoda</taxon>
        <taxon>Siphonostomatoida</taxon>
        <taxon>Caligidae</taxon>
        <taxon>Lepeophtheirus</taxon>
    </lineage>
</organism>
<evidence type="ECO:0000313" key="1">
    <source>
        <dbReference type="EMBL" id="CDW21381.1"/>
    </source>
</evidence>
<protein>
    <submittedName>
        <fullName evidence="1">Uncharacterized protein</fullName>
    </submittedName>
</protein>
<reference evidence="1" key="1">
    <citation type="submission" date="2014-05" db="EMBL/GenBank/DDBJ databases">
        <authorList>
            <person name="Chronopoulou M."/>
        </authorList>
    </citation>
    <scope>NUCLEOTIDE SEQUENCE</scope>
    <source>
        <tissue evidence="1">Whole organism</tissue>
    </source>
</reference>
<dbReference type="AlphaFoldDB" id="A0A0K2T7G2"/>
<sequence>MVKNIIFDDKFHLVNSYELRFRTLSTSNKDIICCSYKISITWYLK</sequence>